<dbReference type="InterPro" id="IPR057362">
    <property type="entry name" value="WDGH"/>
</dbReference>
<accession>A0A1C7A3Q0</accession>
<evidence type="ECO:0000313" key="2">
    <source>
        <dbReference type="EMBL" id="ALJ99671.1"/>
    </source>
</evidence>
<gene>
    <name evidence="2" type="ORF">SS136_08</name>
</gene>
<organism evidence="2 3">
    <name type="scientific">Haloarcula californiae icosahedral virus 1</name>
    <dbReference type="NCBI Taxonomy" id="1735722"/>
    <lineage>
        <taxon>Viruses</taxon>
        <taxon>Singelaviria</taxon>
        <taxon>Helvetiavirae</taxon>
        <taxon>Dividoviricota</taxon>
        <taxon>Laserviricetes</taxon>
        <taxon>Halopanivirales</taxon>
        <taxon>Sphaerolipoviridae</taxon>
        <taxon>Alphasphaerolipovirus</taxon>
        <taxon>Alphasphaerolipovirus viikkii</taxon>
    </lineage>
</organism>
<dbReference type="OrthoDB" id="26750at10239"/>
<dbReference type="EMBL" id="KT809302">
    <property type="protein sequence ID" value="ALJ99671.1"/>
    <property type="molecule type" value="Genomic_DNA"/>
</dbReference>
<keyword evidence="3" id="KW-1185">Reference proteome</keyword>
<protein>
    <recommendedName>
        <fullName evidence="1">WDGH domain-containing protein</fullName>
    </recommendedName>
</protein>
<dbReference type="KEGG" id="vg:28619818"/>
<dbReference type="Proteomes" id="UP000208062">
    <property type="component" value="Segment"/>
</dbReference>
<proteinExistence type="predicted"/>
<reference evidence="2 3" key="1">
    <citation type="journal article" date="2016" name="MBio">
        <title>Archaeal Haloarcula californiae Icosahedral Virus 1 Highlights Conserved Elements in Icosahedral Membrane-Containing DNA Viruses from Extreme Environments.</title>
        <authorList>
            <person name="Demina T.A."/>
            <person name="Pietila M.K."/>
            <person name="Svirskaite J."/>
            <person name="Ravantti J.J."/>
            <person name="Atanasova N.S."/>
            <person name="Bamford D.H."/>
            <person name="Oksanen H.M."/>
        </authorList>
    </citation>
    <scope>NUCLEOTIDE SEQUENCE [LARGE SCALE GENOMIC DNA]</scope>
    <source>
        <strain evidence="2 3">SS13-6</strain>
    </source>
</reference>
<feature type="domain" description="WDGH" evidence="1">
    <location>
        <begin position="5"/>
        <end position="101"/>
    </location>
</feature>
<dbReference type="Pfam" id="PF25311">
    <property type="entry name" value="WDGH"/>
    <property type="match status" value="1"/>
</dbReference>
<dbReference type="RefSeq" id="YP_009272828.1">
    <property type="nucleotide sequence ID" value="NC_030848.1"/>
</dbReference>
<dbReference type="GeneID" id="28619818"/>
<evidence type="ECO:0000313" key="3">
    <source>
        <dbReference type="Proteomes" id="UP000208062"/>
    </source>
</evidence>
<sequence>MSEEKTVQEVYEDRNALAVAFAEVARYLHLERPGSPFRACWQPDEGDDADADEWAIIYAWLPTGQVSWHVPRDLAESANIPRKFVEWDGHHREEKNRRLRTFATNAEV</sequence>
<evidence type="ECO:0000259" key="1">
    <source>
        <dbReference type="Pfam" id="PF25311"/>
    </source>
</evidence>
<name>A0A1C7A3Q0_9VIRU</name>